<evidence type="ECO:0000313" key="2">
    <source>
        <dbReference type="Proteomes" id="UP000799291"/>
    </source>
</evidence>
<name>A0A6G1JEL0_9PLEO</name>
<dbReference type="EMBL" id="MU005573">
    <property type="protein sequence ID" value="KAF2688982.1"/>
    <property type="molecule type" value="Genomic_DNA"/>
</dbReference>
<sequence>MFRTPDKSLVQVSRMRPTHFRAHARPGRPKVTTGCPFDHARTTGVPSAVSVLSTKSNYYFKPKDLKDLIQGFPMLKQLAISIPPTCLCPTKAGQAYHIGCTIEYSESKTDLRAFLDAIASASHLHTFRNLNPQLRTTEEWTISTTNSTSFAKTALADQLLKYLHKEGSKIKVLAFSPLHCADERPPLKMCGGGMRWPHFYYVKAKMVGSRRWEEVVARPLVNCIEEMAGSTILGV</sequence>
<dbReference type="OrthoDB" id="3791801at2759"/>
<gene>
    <name evidence="1" type="ORF">K458DRAFT_155483</name>
</gene>
<keyword evidence="2" id="KW-1185">Reference proteome</keyword>
<accession>A0A6G1JEL0</accession>
<dbReference type="AlphaFoldDB" id="A0A6G1JEL0"/>
<dbReference type="Proteomes" id="UP000799291">
    <property type="component" value="Unassembled WGS sequence"/>
</dbReference>
<proteinExistence type="predicted"/>
<organism evidence="1 2">
    <name type="scientific">Lentithecium fluviatile CBS 122367</name>
    <dbReference type="NCBI Taxonomy" id="1168545"/>
    <lineage>
        <taxon>Eukaryota</taxon>
        <taxon>Fungi</taxon>
        <taxon>Dikarya</taxon>
        <taxon>Ascomycota</taxon>
        <taxon>Pezizomycotina</taxon>
        <taxon>Dothideomycetes</taxon>
        <taxon>Pleosporomycetidae</taxon>
        <taxon>Pleosporales</taxon>
        <taxon>Massarineae</taxon>
        <taxon>Lentitheciaceae</taxon>
        <taxon>Lentithecium</taxon>
    </lineage>
</organism>
<protein>
    <submittedName>
        <fullName evidence="1">Uncharacterized protein</fullName>
    </submittedName>
</protein>
<evidence type="ECO:0000313" key="1">
    <source>
        <dbReference type="EMBL" id="KAF2688982.1"/>
    </source>
</evidence>
<reference evidence="1" key="1">
    <citation type="journal article" date="2020" name="Stud. Mycol.">
        <title>101 Dothideomycetes genomes: a test case for predicting lifestyles and emergence of pathogens.</title>
        <authorList>
            <person name="Haridas S."/>
            <person name="Albert R."/>
            <person name="Binder M."/>
            <person name="Bloem J."/>
            <person name="Labutti K."/>
            <person name="Salamov A."/>
            <person name="Andreopoulos B."/>
            <person name="Baker S."/>
            <person name="Barry K."/>
            <person name="Bills G."/>
            <person name="Bluhm B."/>
            <person name="Cannon C."/>
            <person name="Castanera R."/>
            <person name="Culley D."/>
            <person name="Daum C."/>
            <person name="Ezra D."/>
            <person name="Gonzalez J."/>
            <person name="Henrissat B."/>
            <person name="Kuo A."/>
            <person name="Liang C."/>
            <person name="Lipzen A."/>
            <person name="Lutzoni F."/>
            <person name="Magnuson J."/>
            <person name="Mondo S."/>
            <person name="Nolan M."/>
            <person name="Ohm R."/>
            <person name="Pangilinan J."/>
            <person name="Park H.-J."/>
            <person name="Ramirez L."/>
            <person name="Alfaro M."/>
            <person name="Sun H."/>
            <person name="Tritt A."/>
            <person name="Yoshinaga Y."/>
            <person name="Zwiers L.-H."/>
            <person name="Turgeon B."/>
            <person name="Goodwin S."/>
            <person name="Spatafora J."/>
            <person name="Crous P."/>
            <person name="Grigoriev I."/>
        </authorList>
    </citation>
    <scope>NUCLEOTIDE SEQUENCE</scope>
    <source>
        <strain evidence="1">CBS 122367</strain>
    </source>
</reference>